<dbReference type="Pfam" id="PF04229">
    <property type="entry name" value="GrpB"/>
    <property type="match status" value="1"/>
</dbReference>
<evidence type="ECO:0000313" key="3">
    <source>
        <dbReference type="Proteomes" id="UP000604001"/>
    </source>
</evidence>
<evidence type="ECO:0000256" key="1">
    <source>
        <dbReference type="SAM" id="MobiDB-lite"/>
    </source>
</evidence>
<organism evidence="2 3">
    <name type="scientific">Nocardioides deserti</name>
    <dbReference type="NCBI Taxonomy" id="1588644"/>
    <lineage>
        <taxon>Bacteria</taxon>
        <taxon>Bacillati</taxon>
        <taxon>Actinomycetota</taxon>
        <taxon>Actinomycetes</taxon>
        <taxon>Propionibacteriales</taxon>
        <taxon>Nocardioidaceae</taxon>
        <taxon>Nocardioides</taxon>
    </lineage>
</organism>
<dbReference type="PANTHER" id="PTHR34822">
    <property type="entry name" value="GRPB DOMAIN PROTEIN (AFU_ORTHOLOGUE AFUA_1G01530)"/>
    <property type="match status" value="1"/>
</dbReference>
<dbReference type="PANTHER" id="PTHR34822:SF1">
    <property type="entry name" value="GRPB FAMILY PROTEIN"/>
    <property type="match status" value="1"/>
</dbReference>
<reference evidence="2 3" key="1">
    <citation type="submission" date="2020-08" db="EMBL/GenBank/DDBJ databases">
        <title>novel species in genus Nocardioides.</title>
        <authorList>
            <person name="Zhang G."/>
        </authorList>
    </citation>
    <scope>NUCLEOTIDE SEQUENCE [LARGE SCALE GENOMIC DNA]</scope>
    <source>
        <strain evidence="2 3">SC8A-24</strain>
    </source>
</reference>
<dbReference type="SUPFAM" id="SSF81301">
    <property type="entry name" value="Nucleotidyltransferase"/>
    <property type="match status" value="1"/>
</dbReference>
<sequence>MAVDVVAYRDEWPQQFAAVAEVLTRALAGVASAEVEHVGSTAVPGLAAKPVIDVDVVVEPGDVPAAIAALASIGYVHRGDLGVVGREAFTAPDDEPRRHVYVCEAGTPSVRNHLAVRDVLRERPDLRDEYAAVKASLATDPSMTIDRYLAGKSEVLQKVLAASSLLTAEERRAIDRLNRGLDPTSGPVADASAGPS</sequence>
<evidence type="ECO:0000313" key="2">
    <source>
        <dbReference type="EMBL" id="MBC2959014.1"/>
    </source>
</evidence>
<dbReference type="InterPro" id="IPR043519">
    <property type="entry name" value="NT_sf"/>
</dbReference>
<dbReference type="RefSeq" id="WP_186344282.1">
    <property type="nucleotide sequence ID" value="NZ_BMMR01000001.1"/>
</dbReference>
<dbReference type="Proteomes" id="UP000604001">
    <property type="component" value="Unassembled WGS sequence"/>
</dbReference>
<dbReference type="EMBL" id="JACMYC010000001">
    <property type="protein sequence ID" value="MBC2959014.1"/>
    <property type="molecule type" value="Genomic_DNA"/>
</dbReference>
<proteinExistence type="predicted"/>
<gene>
    <name evidence="2" type="ORF">H7344_01735</name>
</gene>
<accession>A0ABR6U3N7</accession>
<protein>
    <submittedName>
        <fullName evidence="2">GrpB family protein</fullName>
    </submittedName>
</protein>
<dbReference type="InterPro" id="IPR007344">
    <property type="entry name" value="GrpB/CoaE"/>
</dbReference>
<feature type="region of interest" description="Disordered" evidence="1">
    <location>
        <begin position="177"/>
        <end position="196"/>
    </location>
</feature>
<name>A0ABR6U3N7_9ACTN</name>
<dbReference type="Gene3D" id="3.30.460.10">
    <property type="entry name" value="Beta Polymerase, domain 2"/>
    <property type="match status" value="1"/>
</dbReference>
<keyword evidence="3" id="KW-1185">Reference proteome</keyword>
<comment type="caution">
    <text evidence="2">The sequence shown here is derived from an EMBL/GenBank/DDBJ whole genome shotgun (WGS) entry which is preliminary data.</text>
</comment>